<accession>A0A183G1E3</accession>
<proteinExistence type="predicted"/>
<dbReference type="WBParaSite" id="HPBE_0001500701-mRNA-1">
    <property type="protein sequence ID" value="HPBE_0001500701-mRNA-1"/>
    <property type="gene ID" value="HPBE_0001500701"/>
</dbReference>
<organism evidence="2 3">
    <name type="scientific">Heligmosomoides polygyrus</name>
    <name type="common">Parasitic roundworm</name>
    <dbReference type="NCBI Taxonomy" id="6339"/>
    <lineage>
        <taxon>Eukaryota</taxon>
        <taxon>Metazoa</taxon>
        <taxon>Ecdysozoa</taxon>
        <taxon>Nematoda</taxon>
        <taxon>Chromadorea</taxon>
        <taxon>Rhabditida</taxon>
        <taxon>Rhabditina</taxon>
        <taxon>Rhabditomorpha</taxon>
        <taxon>Strongyloidea</taxon>
        <taxon>Heligmosomidae</taxon>
        <taxon>Heligmosomoides</taxon>
    </lineage>
</organism>
<keyword evidence="2" id="KW-1185">Reference proteome</keyword>
<feature type="transmembrane region" description="Helical" evidence="1">
    <location>
        <begin position="136"/>
        <end position="160"/>
    </location>
</feature>
<evidence type="ECO:0000313" key="2">
    <source>
        <dbReference type="Proteomes" id="UP000050761"/>
    </source>
</evidence>
<feature type="transmembrane region" description="Helical" evidence="1">
    <location>
        <begin position="62"/>
        <end position="82"/>
    </location>
</feature>
<dbReference type="AlphaFoldDB" id="A0A183G1E3"/>
<keyword evidence="1" id="KW-1133">Transmembrane helix</keyword>
<dbReference type="Proteomes" id="UP000050761">
    <property type="component" value="Unassembled WGS sequence"/>
</dbReference>
<feature type="transmembrane region" description="Helical" evidence="1">
    <location>
        <begin position="102"/>
        <end position="124"/>
    </location>
</feature>
<feature type="transmembrane region" description="Helical" evidence="1">
    <location>
        <begin position="180"/>
        <end position="205"/>
    </location>
</feature>
<evidence type="ECO:0000313" key="3">
    <source>
        <dbReference type="WBParaSite" id="HPBE_0001500701-mRNA-1"/>
    </source>
</evidence>
<evidence type="ECO:0000256" key="1">
    <source>
        <dbReference type="SAM" id="Phobius"/>
    </source>
</evidence>
<keyword evidence="1" id="KW-0472">Membrane</keyword>
<sequence>LVRLLDPLIGWHVPPPHVGHINDLYGSLRIKLTTLLSDNSVFLVTPFSRHRCCLGCVSLRDAVPLICVAELVVIGTLIAVDFYTTDGRMFYTKEVEGQGKAIAIGFTVFLAISIPVIVFTLAAWHFNKPYLYIIHILWQVGPATTTCIAFAMLLFAYGILTRTFSAETRLRTGFLLPSAVVLSLTALVAIVVQSWLFVFIDAMFFEMSRKQRRKNNSSKVIADEECLPCPILYTSAHLFRHFLCS</sequence>
<reference evidence="3" key="1">
    <citation type="submission" date="2019-09" db="UniProtKB">
        <authorList>
            <consortium name="WormBaseParasite"/>
        </authorList>
    </citation>
    <scope>IDENTIFICATION</scope>
</reference>
<name>A0A183G1E3_HELPZ</name>
<keyword evidence="1" id="KW-0812">Transmembrane</keyword>
<protein>
    <submittedName>
        <fullName evidence="3">Transmembrane protein</fullName>
    </submittedName>
</protein>